<dbReference type="AlphaFoldDB" id="A0AAN7Z4U6"/>
<gene>
    <name evidence="2" type="ORF">RRF57_012827</name>
</gene>
<keyword evidence="3" id="KW-1185">Reference proteome</keyword>
<reference evidence="2 3" key="1">
    <citation type="submission" date="2023-10" db="EMBL/GenBank/DDBJ databases">
        <title>Draft genome sequence of Xylaria bambusicola isolate GMP-LS, the root and basal stem rot pathogen of sugarcane in Indonesia.</title>
        <authorList>
            <person name="Selvaraj P."/>
            <person name="Muralishankar V."/>
            <person name="Muruganantham S."/>
            <person name="Sp S."/>
            <person name="Haryani S."/>
            <person name="Lau K.J.X."/>
            <person name="Naqvi N.I."/>
        </authorList>
    </citation>
    <scope>NUCLEOTIDE SEQUENCE [LARGE SCALE GENOMIC DNA]</scope>
    <source>
        <strain evidence="2">GMP-LS</strain>
    </source>
</reference>
<evidence type="ECO:0000313" key="2">
    <source>
        <dbReference type="EMBL" id="KAK5637115.1"/>
    </source>
</evidence>
<sequence>MDPKAVALPSINFWNAERQPGLVSLSSSSGPLLPLERGPQDGSSDAASAAAANKEFDGDALSAFRGTLPRD</sequence>
<organism evidence="2 3">
    <name type="scientific">Xylaria bambusicola</name>
    <dbReference type="NCBI Taxonomy" id="326684"/>
    <lineage>
        <taxon>Eukaryota</taxon>
        <taxon>Fungi</taxon>
        <taxon>Dikarya</taxon>
        <taxon>Ascomycota</taxon>
        <taxon>Pezizomycotina</taxon>
        <taxon>Sordariomycetes</taxon>
        <taxon>Xylariomycetidae</taxon>
        <taxon>Xylariales</taxon>
        <taxon>Xylariaceae</taxon>
        <taxon>Xylaria</taxon>
    </lineage>
</organism>
<feature type="compositionally biased region" description="Low complexity" evidence="1">
    <location>
        <begin position="43"/>
        <end position="52"/>
    </location>
</feature>
<evidence type="ECO:0000256" key="1">
    <source>
        <dbReference type="SAM" id="MobiDB-lite"/>
    </source>
</evidence>
<name>A0AAN7Z4U6_9PEZI</name>
<dbReference type="Proteomes" id="UP001305414">
    <property type="component" value="Unassembled WGS sequence"/>
</dbReference>
<evidence type="ECO:0000313" key="3">
    <source>
        <dbReference type="Proteomes" id="UP001305414"/>
    </source>
</evidence>
<feature type="compositionally biased region" description="Low complexity" evidence="1">
    <location>
        <begin position="25"/>
        <end position="35"/>
    </location>
</feature>
<protein>
    <submittedName>
        <fullName evidence="2">Uncharacterized protein</fullName>
    </submittedName>
</protein>
<proteinExistence type="predicted"/>
<accession>A0AAN7Z4U6</accession>
<dbReference type="EMBL" id="JAWHQM010000092">
    <property type="protein sequence ID" value="KAK5637115.1"/>
    <property type="molecule type" value="Genomic_DNA"/>
</dbReference>
<feature type="region of interest" description="Disordered" evidence="1">
    <location>
        <begin position="25"/>
        <end position="52"/>
    </location>
</feature>
<comment type="caution">
    <text evidence="2">The sequence shown here is derived from an EMBL/GenBank/DDBJ whole genome shotgun (WGS) entry which is preliminary data.</text>
</comment>